<comment type="subcellular location">
    <subcellularLocation>
        <location evidence="1">Nucleus</location>
    </subcellularLocation>
</comment>
<keyword evidence="2" id="KW-0479">Metal-binding</keyword>
<dbReference type="InterPro" id="IPR050888">
    <property type="entry name" value="ZnF_C2H2-type_TF"/>
</dbReference>
<feature type="domain" description="C2H2-type" evidence="8">
    <location>
        <begin position="132"/>
        <end position="160"/>
    </location>
</feature>
<feature type="domain" description="C2H2-type" evidence="8">
    <location>
        <begin position="161"/>
        <end position="188"/>
    </location>
</feature>
<keyword evidence="5" id="KW-0862">Zinc</keyword>
<feature type="domain" description="C2H2-type" evidence="8">
    <location>
        <begin position="189"/>
        <end position="217"/>
    </location>
</feature>
<dbReference type="PANTHER" id="PTHR24406">
    <property type="entry name" value="TRANSCRIPTIONAL REPRESSOR CTCFL-RELATED"/>
    <property type="match status" value="1"/>
</dbReference>
<feature type="domain" description="C2H2-type" evidence="8">
    <location>
        <begin position="218"/>
        <end position="246"/>
    </location>
</feature>
<gene>
    <name evidence="9" type="ORF">TKK_020390</name>
</gene>
<evidence type="ECO:0000256" key="2">
    <source>
        <dbReference type="ARBA" id="ARBA00022723"/>
    </source>
</evidence>
<evidence type="ECO:0000256" key="4">
    <source>
        <dbReference type="ARBA" id="ARBA00022771"/>
    </source>
</evidence>
<evidence type="ECO:0000256" key="7">
    <source>
        <dbReference type="PROSITE-ProRule" id="PRU00042"/>
    </source>
</evidence>
<dbReference type="Pfam" id="PF00096">
    <property type="entry name" value="zf-C2H2"/>
    <property type="match status" value="5"/>
</dbReference>
<evidence type="ECO:0000259" key="8">
    <source>
        <dbReference type="PROSITE" id="PS50157"/>
    </source>
</evidence>
<accession>A0ABD2VSM3</accession>
<dbReference type="FunFam" id="3.30.160.60:FF:000446">
    <property type="entry name" value="Zinc finger protein"/>
    <property type="match status" value="2"/>
</dbReference>
<dbReference type="SUPFAM" id="SSF57667">
    <property type="entry name" value="beta-beta-alpha zinc fingers"/>
    <property type="match status" value="4"/>
</dbReference>
<proteinExistence type="predicted"/>
<keyword evidence="6" id="KW-0539">Nucleus</keyword>
<keyword evidence="10" id="KW-1185">Reference proteome</keyword>
<evidence type="ECO:0000313" key="10">
    <source>
        <dbReference type="Proteomes" id="UP001627154"/>
    </source>
</evidence>
<dbReference type="InterPro" id="IPR036236">
    <property type="entry name" value="Znf_C2H2_sf"/>
</dbReference>
<organism evidence="9 10">
    <name type="scientific">Trichogramma kaykai</name>
    <dbReference type="NCBI Taxonomy" id="54128"/>
    <lineage>
        <taxon>Eukaryota</taxon>
        <taxon>Metazoa</taxon>
        <taxon>Ecdysozoa</taxon>
        <taxon>Arthropoda</taxon>
        <taxon>Hexapoda</taxon>
        <taxon>Insecta</taxon>
        <taxon>Pterygota</taxon>
        <taxon>Neoptera</taxon>
        <taxon>Endopterygota</taxon>
        <taxon>Hymenoptera</taxon>
        <taxon>Apocrita</taxon>
        <taxon>Proctotrupomorpha</taxon>
        <taxon>Chalcidoidea</taxon>
        <taxon>Trichogrammatidae</taxon>
        <taxon>Trichogramma</taxon>
    </lineage>
</organism>
<dbReference type="PROSITE" id="PS00028">
    <property type="entry name" value="ZINC_FINGER_C2H2_1"/>
    <property type="match status" value="3"/>
</dbReference>
<feature type="domain" description="C2H2-type" evidence="8">
    <location>
        <begin position="247"/>
        <end position="275"/>
    </location>
</feature>
<evidence type="ECO:0000256" key="6">
    <source>
        <dbReference type="ARBA" id="ARBA00023242"/>
    </source>
</evidence>
<feature type="domain" description="C2H2-type" evidence="8">
    <location>
        <begin position="276"/>
        <end position="304"/>
    </location>
</feature>
<keyword evidence="3" id="KW-0677">Repeat</keyword>
<dbReference type="InterPro" id="IPR013087">
    <property type="entry name" value="Znf_C2H2_type"/>
</dbReference>
<dbReference type="SMART" id="SM00355">
    <property type="entry name" value="ZnF_C2H2"/>
    <property type="match status" value="7"/>
</dbReference>
<reference evidence="9 10" key="1">
    <citation type="journal article" date="2024" name="bioRxiv">
        <title>A reference genome for Trichogramma kaykai: A tiny desert-dwelling parasitoid wasp with competing sex-ratio distorters.</title>
        <authorList>
            <person name="Culotta J."/>
            <person name="Lindsey A.R."/>
        </authorList>
    </citation>
    <scope>NUCLEOTIDE SEQUENCE [LARGE SCALE GENOMIC DNA]</scope>
    <source>
        <strain evidence="9 10">KSX58</strain>
    </source>
</reference>
<evidence type="ECO:0000256" key="3">
    <source>
        <dbReference type="ARBA" id="ARBA00022737"/>
    </source>
</evidence>
<sequence>MMENVGDMIKVKEEPSDTLTVADDDNFFNSVDTCKAEISPFHESSVKLENKAMVLQKRLDEKIFIDFECKNVKPELLLPLKPICKSKYQYFQPIVKKENKYSMDYMNQKNLKRHIIAVHNFSKPFEYEICPFECEICYKSFGQKSTLKSNINSVHNYNKPFKCDICHKSFGRRYQLKVHKQTCDNRKHFECEICHKSLGRKEYLKTHISTVYNRSKLFECEVCQKLFGLKGNLQTHISTVHNRSKPFQCKICHTSFGLKSDLTVHINTVHNSIRLFECEICRKSFGQKAHLKTHVNTVHDRSKLFECEIYQKSFGHKCILKTHVNSVHFFFFQSVALFKRRVWKEKLDILIVFNRCHFEACKFYQGDSGIKRNEY</sequence>
<dbReference type="GO" id="GO:0005634">
    <property type="term" value="C:nucleus"/>
    <property type="evidence" value="ECO:0007669"/>
    <property type="project" value="UniProtKB-SubCell"/>
</dbReference>
<dbReference type="EMBL" id="JBJJXI010000182">
    <property type="protein sequence ID" value="KAL3383722.1"/>
    <property type="molecule type" value="Genomic_DNA"/>
</dbReference>
<name>A0ABD2VSM3_9HYME</name>
<evidence type="ECO:0000313" key="9">
    <source>
        <dbReference type="EMBL" id="KAL3383722.1"/>
    </source>
</evidence>
<dbReference type="GO" id="GO:0008270">
    <property type="term" value="F:zinc ion binding"/>
    <property type="evidence" value="ECO:0007669"/>
    <property type="project" value="UniProtKB-KW"/>
</dbReference>
<dbReference type="Gene3D" id="3.30.160.60">
    <property type="entry name" value="Classic Zinc Finger"/>
    <property type="match status" value="5"/>
</dbReference>
<keyword evidence="4 7" id="KW-0863">Zinc-finger</keyword>
<protein>
    <recommendedName>
        <fullName evidence="8">C2H2-type domain-containing protein</fullName>
    </recommendedName>
</protein>
<comment type="caution">
    <text evidence="9">The sequence shown here is derived from an EMBL/GenBank/DDBJ whole genome shotgun (WGS) entry which is preliminary data.</text>
</comment>
<evidence type="ECO:0000256" key="1">
    <source>
        <dbReference type="ARBA" id="ARBA00004123"/>
    </source>
</evidence>
<dbReference type="PROSITE" id="PS50157">
    <property type="entry name" value="ZINC_FINGER_C2H2_2"/>
    <property type="match status" value="6"/>
</dbReference>
<dbReference type="AlphaFoldDB" id="A0ABD2VSM3"/>
<dbReference type="Proteomes" id="UP001627154">
    <property type="component" value="Unassembled WGS sequence"/>
</dbReference>
<evidence type="ECO:0000256" key="5">
    <source>
        <dbReference type="ARBA" id="ARBA00022833"/>
    </source>
</evidence>